<evidence type="ECO:0000256" key="2">
    <source>
        <dbReference type="ARBA" id="ARBA00022475"/>
    </source>
</evidence>
<keyword evidence="14" id="KW-1185">Reference proteome</keyword>
<name>A0AAE3L1L1_9GAMM</name>
<keyword evidence="8" id="KW-0350">Heme biosynthesis</keyword>
<keyword evidence="7" id="KW-0408">Iron</keyword>
<feature type="transmembrane region" description="Helical" evidence="12">
    <location>
        <begin position="12"/>
        <end position="33"/>
    </location>
</feature>
<evidence type="ECO:0000256" key="6">
    <source>
        <dbReference type="ARBA" id="ARBA00023002"/>
    </source>
</evidence>
<evidence type="ECO:0000256" key="12">
    <source>
        <dbReference type="SAM" id="Phobius"/>
    </source>
</evidence>
<feature type="transmembrane region" description="Helical" evidence="12">
    <location>
        <begin position="139"/>
        <end position="159"/>
    </location>
</feature>
<keyword evidence="10" id="KW-1015">Disulfide bond</keyword>
<dbReference type="AlphaFoldDB" id="A0AAE3L1L1"/>
<evidence type="ECO:0000256" key="8">
    <source>
        <dbReference type="ARBA" id="ARBA00023133"/>
    </source>
</evidence>
<evidence type="ECO:0000256" key="5">
    <source>
        <dbReference type="ARBA" id="ARBA00022989"/>
    </source>
</evidence>
<evidence type="ECO:0000256" key="11">
    <source>
        <dbReference type="ARBA" id="ARBA00023444"/>
    </source>
</evidence>
<comment type="caution">
    <text evidence="13">The sequence shown here is derived from an EMBL/GenBank/DDBJ whole genome shotgun (WGS) entry which is preliminary data.</text>
</comment>
<evidence type="ECO:0000313" key="13">
    <source>
        <dbReference type="EMBL" id="MCS3903311.1"/>
    </source>
</evidence>
<keyword evidence="5 12" id="KW-1133">Transmembrane helix</keyword>
<sequence>MRGLLDNRPFKLIAGLATALALIVVVLGAYVRLSDAGLGCPDWPGCYGELFMSDSGRHAEIAAQSGYDRPYEHDKAWKEMAHRYLAGSLGLLILAMAVLGWRYRALPGQPCKVPLLLVGLVIFQSALGMWTVTLLLKPAVVTLHLLGGMSVLALIWWSFLRTPSPAGPPLATRADSDRRITPLAVLALVVIAAQITLGGWVSTNYAALICADLPTCQGQWWPPMDFADGFTFWRGLGVDYEYGVLGPEAMTAVHVSHRIGAVVTLLVVGAVAARVMIRGSLALRQSAIALLLLLLLQLALGVANIVWMLPLPLAVAHNAGAALLLLAAVTLLHQTTARGDR</sequence>
<keyword evidence="6" id="KW-0560">Oxidoreductase</keyword>
<keyword evidence="2" id="KW-1003">Cell membrane</keyword>
<accession>A0AAE3L1L1</accession>
<evidence type="ECO:0000256" key="10">
    <source>
        <dbReference type="ARBA" id="ARBA00023157"/>
    </source>
</evidence>
<dbReference type="PANTHER" id="PTHR35457:SF1">
    <property type="entry name" value="HEME A SYNTHASE"/>
    <property type="match status" value="1"/>
</dbReference>
<dbReference type="InterPro" id="IPR003780">
    <property type="entry name" value="COX15/CtaA_fam"/>
</dbReference>
<evidence type="ECO:0000256" key="4">
    <source>
        <dbReference type="ARBA" id="ARBA00022723"/>
    </source>
</evidence>
<keyword evidence="3 12" id="KW-0812">Transmembrane</keyword>
<feature type="transmembrane region" description="Helical" evidence="12">
    <location>
        <begin position="84"/>
        <end position="101"/>
    </location>
</feature>
<comment type="pathway">
    <text evidence="11">Porphyrin-containing compound metabolism.</text>
</comment>
<evidence type="ECO:0000256" key="7">
    <source>
        <dbReference type="ARBA" id="ARBA00023004"/>
    </source>
</evidence>
<protein>
    <submittedName>
        <fullName evidence="13">Cytochrome c oxidase assembly protein subunit 15</fullName>
    </submittedName>
</protein>
<feature type="transmembrane region" description="Helical" evidence="12">
    <location>
        <begin position="289"/>
        <end position="309"/>
    </location>
</feature>
<evidence type="ECO:0000313" key="14">
    <source>
        <dbReference type="Proteomes" id="UP001204445"/>
    </source>
</evidence>
<dbReference type="GO" id="GO:0016491">
    <property type="term" value="F:oxidoreductase activity"/>
    <property type="evidence" value="ECO:0007669"/>
    <property type="project" value="UniProtKB-KW"/>
</dbReference>
<feature type="transmembrane region" description="Helical" evidence="12">
    <location>
        <begin position="259"/>
        <end position="277"/>
    </location>
</feature>
<feature type="transmembrane region" description="Helical" evidence="12">
    <location>
        <begin position="113"/>
        <end position="133"/>
    </location>
</feature>
<dbReference type="GO" id="GO:0006784">
    <property type="term" value="P:heme A biosynthetic process"/>
    <property type="evidence" value="ECO:0007669"/>
    <property type="project" value="InterPro"/>
</dbReference>
<comment type="subcellular location">
    <subcellularLocation>
        <location evidence="1">Membrane</location>
        <topology evidence="1">Multi-pass membrane protein</topology>
    </subcellularLocation>
</comment>
<dbReference type="GO" id="GO:0016020">
    <property type="term" value="C:membrane"/>
    <property type="evidence" value="ECO:0007669"/>
    <property type="project" value="UniProtKB-SubCell"/>
</dbReference>
<dbReference type="GO" id="GO:0046872">
    <property type="term" value="F:metal ion binding"/>
    <property type="evidence" value="ECO:0007669"/>
    <property type="project" value="UniProtKB-KW"/>
</dbReference>
<dbReference type="PANTHER" id="PTHR35457">
    <property type="entry name" value="HEME A SYNTHASE"/>
    <property type="match status" value="1"/>
</dbReference>
<proteinExistence type="predicted"/>
<dbReference type="Pfam" id="PF02628">
    <property type="entry name" value="COX15-CtaA"/>
    <property type="match status" value="1"/>
</dbReference>
<reference evidence="13" key="1">
    <citation type="submission" date="2022-08" db="EMBL/GenBank/DDBJ databases">
        <title>Genomic Encyclopedia of Type Strains, Phase III (KMG-III): the genomes of soil and plant-associated and newly described type strains.</title>
        <authorList>
            <person name="Whitman W."/>
        </authorList>
    </citation>
    <scope>NUCLEOTIDE SEQUENCE</scope>
    <source>
        <strain evidence="13">HMT 1</strain>
    </source>
</reference>
<keyword evidence="9 12" id="KW-0472">Membrane</keyword>
<feature type="transmembrane region" description="Helical" evidence="12">
    <location>
        <begin position="315"/>
        <end position="332"/>
    </location>
</feature>
<evidence type="ECO:0000256" key="1">
    <source>
        <dbReference type="ARBA" id="ARBA00004141"/>
    </source>
</evidence>
<dbReference type="InterPro" id="IPR050450">
    <property type="entry name" value="COX15/CtaA_HemeA_synthase"/>
</dbReference>
<keyword evidence="4" id="KW-0479">Metal-binding</keyword>
<evidence type="ECO:0000256" key="9">
    <source>
        <dbReference type="ARBA" id="ARBA00023136"/>
    </source>
</evidence>
<gene>
    <name evidence="13" type="ORF">J2T55_001331</name>
</gene>
<dbReference type="EMBL" id="JANUCT010000007">
    <property type="protein sequence ID" value="MCS3903311.1"/>
    <property type="molecule type" value="Genomic_DNA"/>
</dbReference>
<dbReference type="RefSeq" id="WP_259054984.1">
    <property type="nucleotide sequence ID" value="NZ_JANUCT010000007.1"/>
</dbReference>
<dbReference type="Proteomes" id="UP001204445">
    <property type="component" value="Unassembled WGS sequence"/>
</dbReference>
<feature type="transmembrane region" description="Helical" evidence="12">
    <location>
        <begin position="180"/>
        <end position="201"/>
    </location>
</feature>
<evidence type="ECO:0000256" key="3">
    <source>
        <dbReference type="ARBA" id="ARBA00022692"/>
    </source>
</evidence>
<organism evidence="13 14">
    <name type="scientific">Methylohalomonas lacus</name>
    <dbReference type="NCBI Taxonomy" id="398773"/>
    <lineage>
        <taxon>Bacteria</taxon>
        <taxon>Pseudomonadati</taxon>
        <taxon>Pseudomonadota</taxon>
        <taxon>Gammaproteobacteria</taxon>
        <taxon>Methylohalomonadales</taxon>
        <taxon>Methylohalomonadaceae</taxon>
        <taxon>Methylohalomonas</taxon>
    </lineage>
</organism>